<comment type="caution">
    <text evidence="1">The sequence shown here is derived from an EMBL/GenBank/DDBJ whole genome shotgun (WGS) entry which is preliminary data.</text>
</comment>
<dbReference type="EMBL" id="BSUM01000001">
    <property type="protein sequence ID" value="GMA33501.1"/>
    <property type="molecule type" value="Genomic_DNA"/>
</dbReference>
<dbReference type="RefSeq" id="WP_284252347.1">
    <property type="nucleotide sequence ID" value="NZ_BSUM01000001.1"/>
</dbReference>
<gene>
    <name evidence="1" type="ORF">GCM10025875_34930</name>
    <name evidence="2" type="ORF">GCM10025875_35860</name>
</gene>
<name>A0AA37XIM4_9MICO</name>
<proteinExistence type="predicted"/>
<reference evidence="1" key="1">
    <citation type="journal article" date="2014" name="Int. J. Syst. Evol. Microbiol.">
        <title>Complete genome sequence of Corynebacterium casei LMG S-19264T (=DSM 44701T), isolated from a smear-ripened cheese.</title>
        <authorList>
            <consortium name="US DOE Joint Genome Institute (JGI-PGF)"/>
            <person name="Walter F."/>
            <person name="Albersmeier A."/>
            <person name="Kalinowski J."/>
            <person name="Ruckert C."/>
        </authorList>
    </citation>
    <scope>NUCLEOTIDE SEQUENCE</scope>
    <source>
        <strain evidence="1">NBRC 112290</strain>
    </source>
</reference>
<dbReference type="AlphaFoldDB" id="A0AA37XIM4"/>
<protein>
    <recommendedName>
        <fullName evidence="4">Minor tail protein</fullName>
    </recommendedName>
</protein>
<evidence type="ECO:0000313" key="3">
    <source>
        <dbReference type="Proteomes" id="UP001157161"/>
    </source>
</evidence>
<evidence type="ECO:0000313" key="1">
    <source>
        <dbReference type="EMBL" id="GMA33501.1"/>
    </source>
</evidence>
<organism evidence="1 3">
    <name type="scientific">Litorihabitans aurantiacus</name>
    <dbReference type="NCBI Taxonomy" id="1930061"/>
    <lineage>
        <taxon>Bacteria</taxon>
        <taxon>Bacillati</taxon>
        <taxon>Actinomycetota</taxon>
        <taxon>Actinomycetes</taxon>
        <taxon>Micrococcales</taxon>
        <taxon>Beutenbergiaceae</taxon>
        <taxon>Litorihabitans</taxon>
    </lineage>
</organism>
<evidence type="ECO:0000313" key="2">
    <source>
        <dbReference type="EMBL" id="GMA33594.1"/>
    </source>
</evidence>
<dbReference type="EMBL" id="BSUM01000002">
    <property type="protein sequence ID" value="GMA33594.1"/>
    <property type="molecule type" value="Genomic_DNA"/>
</dbReference>
<dbReference type="Proteomes" id="UP001157161">
    <property type="component" value="Unassembled WGS sequence"/>
</dbReference>
<sequence length="538" mass="57219">MTWSLHVFDVTTGAILQQLPLVPFTWSHKVRDSSAEGRETGTGDGEFSSLSFPWAALPTRVEDVNDLLMPGKRGILAAFQERAVVAGIIGPRADTYAGTTFPLRPLSSLLERRFAVAETDSLSTSWFGYSRHSLGTYAKRLVEHAMSKPGGALPILLPPEEPLPMMVDDPSFRRTYRGFDLANLAISDLLDELANVEGGPDIAFRPELVSPDRMVWRMSVGTLADPYIGQDRDHSWATTAPGGHASGFRQLVSADFRADRVYGAGAGQDEGTVTAKAENLSLTARGWPLVERVIANGSWDGERTPAFAAAVDATKAAKGALERAKAAVSQAERFLATARSQSRSAAQKVASATKTTGGADWVMVQSSPPPVKDQNDGVTWVDTSTSPAVAKVWKDGAWRASEAEGIADLVATLMGSLAVIQNGVDTLAARQADVGPAETAVANAEAHEDAVAAREGKAIVQAHVNAAVAPEPMAQWELTVRADGDPPLGTFWPGDLAEVAISDFPTIPDGTYPVRILSMSGSEGLGVTLKFDVVDARY</sequence>
<reference evidence="1" key="2">
    <citation type="submission" date="2023-02" db="EMBL/GenBank/DDBJ databases">
        <authorList>
            <person name="Sun Q."/>
            <person name="Mori K."/>
        </authorList>
    </citation>
    <scope>NUCLEOTIDE SEQUENCE</scope>
    <source>
        <strain evidence="1">NBRC 112290</strain>
    </source>
</reference>
<evidence type="ECO:0008006" key="4">
    <source>
        <dbReference type="Google" id="ProtNLM"/>
    </source>
</evidence>
<keyword evidence="3" id="KW-1185">Reference proteome</keyword>
<accession>A0AA37XIM4</accession>